<protein>
    <submittedName>
        <fullName evidence="1">Uncharacterized protein</fullName>
    </submittedName>
</protein>
<dbReference type="Proteomes" id="UP000053859">
    <property type="component" value="Unassembled WGS sequence"/>
</dbReference>
<accession>A0A0K8PDZ9</accession>
<evidence type="ECO:0000313" key="2">
    <source>
        <dbReference type="Proteomes" id="UP000053859"/>
    </source>
</evidence>
<sequence length="89" mass="9207">MPGPGQGAEADMALETRQRSAGDVADLGEFEVAQWVLAGQEGVEAVEIARRVQRDAPSLPQSRGGTPVSWLGAVGLVPVGRRGGVHGHP</sequence>
<reference evidence="1" key="1">
    <citation type="journal article" date="2015" name="Genome Announc.">
        <title>Draft Genome Sequence of Thiostrepton-Producing Streptomyces azureus ATCC 14921.</title>
        <authorList>
            <person name="Sakihara K."/>
            <person name="Maeda J."/>
            <person name="Tashiro K."/>
            <person name="Fujino Y."/>
            <person name="Kuhara S."/>
            <person name="Ohshima T."/>
            <person name="Ogata S."/>
            <person name="Doi K."/>
        </authorList>
    </citation>
    <scope>NUCLEOTIDE SEQUENCE [LARGE SCALE GENOMIC DNA]</scope>
    <source>
        <strain evidence="1">ATCC14921</strain>
    </source>
</reference>
<dbReference type="AlphaFoldDB" id="A0A0K8PDZ9"/>
<evidence type="ECO:0000313" key="1">
    <source>
        <dbReference type="EMBL" id="GAP46095.1"/>
    </source>
</evidence>
<keyword evidence="2" id="KW-1185">Reference proteome</keyword>
<proteinExistence type="predicted"/>
<gene>
    <name evidence="1" type="ORF">SAZU_0830</name>
</gene>
<dbReference type="EMBL" id="DF968202">
    <property type="protein sequence ID" value="GAP46095.1"/>
    <property type="molecule type" value="Genomic_DNA"/>
</dbReference>
<organism evidence="1 2">
    <name type="scientific">Streptomyces azureus</name>
    <dbReference type="NCBI Taxonomy" id="146537"/>
    <lineage>
        <taxon>Bacteria</taxon>
        <taxon>Bacillati</taxon>
        <taxon>Actinomycetota</taxon>
        <taxon>Actinomycetes</taxon>
        <taxon>Kitasatosporales</taxon>
        <taxon>Streptomycetaceae</taxon>
        <taxon>Streptomyces</taxon>
    </lineage>
</organism>
<name>A0A0K8PDZ9_STRAJ</name>